<dbReference type="Gene3D" id="1.10.630.10">
    <property type="entry name" value="Cytochrome P450"/>
    <property type="match status" value="1"/>
</dbReference>
<keyword evidence="3" id="KW-0408">Iron</keyword>
<comment type="similarity">
    <text evidence="1">Belongs to the cytochrome P450 family.</text>
</comment>
<name>A0A1W0WQF5_HYPEX</name>
<evidence type="ECO:0000256" key="3">
    <source>
        <dbReference type="ARBA" id="ARBA00023004"/>
    </source>
</evidence>
<dbReference type="InterPro" id="IPR036396">
    <property type="entry name" value="Cyt_P450_sf"/>
</dbReference>
<dbReference type="OrthoDB" id="1055148at2759"/>
<reference evidence="6" key="1">
    <citation type="submission" date="2017-01" db="EMBL/GenBank/DDBJ databases">
        <title>Comparative genomics of anhydrobiosis in the tardigrade Hypsibius dujardini.</title>
        <authorList>
            <person name="Yoshida Y."/>
            <person name="Koutsovoulos G."/>
            <person name="Laetsch D."/>
            <person name="Stevens L."/>
            <person name="Kumar S."/>
            <person name="Horikawa D."/>
            <person name="Ishino K."/>
            <person name="Komine S."/>
            <person name="Tomita M."/>
            <person name="Blaxter M."/>
            <person name="Arakawa K."/>
        </authorList>
    </citation>
    <scope>NUCLEOTIDE SEQUENCE [LARGE SCALE GENOMIC DNA]</scope>
    <source>
        <strain evidence="6">Z151</strain>
    </source>
</reference>
<dbReference type="GO" id="GO:0006805">
    <property type="term" value="P:xenobiotic metabolic process"/>
    <property type="evidence" value="ECO:0007669"/>
    <property type="project" value="TreeGrafter"/>
</dbReference>
<dbReference type="GO" id="GO:0005506">
    <property type="term" value="F:iron ion binding"/>
    <property type="evidence" value="ECO:0007669"/>
    <property type="project" value="InterPro"/>
</dbReference>
<keyword evidence="4" id="KW-0560">Oxidoreductase</keyword>
<dbReference type="GO" id="GO:0020037">
    <property type="term" value="F:heme binding"/>
    <property type="evidence" value="ECO:0007669"/>
    <property type="project" value="InterPro"/>
</dbReference>
<accession>A0A1W0WQF5</accession>
<keyword evidence="2" id="KW-0479">Metal-binding</keyword>
<dbReference type="AlphaFoldDB" id="A0A1W0WQF5"/>
<keyword evidence="4" id="KW-0503">Monooxygenase</keyword>
<dbReference type="InterPro" id="IPR002401">
    <property type="entry name" value="Cyt_P450_E_grp-I"/>
</dbReference>
<dbReference type="PANTHER" id="PTHR24300:SF403">
    <property type="entry name" value="CYTOCHROME P450 306A1"/>
    <property type="match status" value="1"/>
</dbReference>
<dbReference type="PANTHER" id="PTHR24300">
    <property type="entry name" value="CYTOCHROME P450 508A4-RELATED"/>
    <property type="match status" value="1"/>
</dbReference>
<evidence type="ECO:0000313" key="6">
    <source>
        <dbReference type="Proteomes" id="UP000192578"/>
    </source>
</evidence>
<evidence type="ECO:0000256" key="4">
    <source>
        <dbReference type="ARBA" id="ARBA00023033"/>
    </source>
</evidence>
<dbReference type="SUPFAM" id="SSF48264">
    <property type="entry name" value="Cytochrome P450"/>
    <property type="match status" value="1"/>
</dbReference>
<evidence type="ECO:0000313" key="5">
    <source>
        <dbReference type="EMBL" id="OQV17436.1"/>
    </source>
</evidence>
<sequence length="234" mass="26214">MLLTLILTAAPVVLLGLLHLWRKLSRPPNYPPGPPALPFFGNLLSLGGRPERKILEWKEKYGDVLGMFNGRTRVVVLSDFHTLRKVFSEDNASGRHTHSVLRTEANGLPMGSGLLTSQETLWKSQRRFALSTLRDLGMGKNWLEDTIIAEVESLCQVLRDTKEAPFNPKVHLTNSVSNVICALIFGKRFELTDPKFSRLTGLITENVATIKLDFVASTLPFLLWFPNNGFLMVS</sequence>
<dbReference type="InterPro" id="IPR001128">
    <property type="entry name" value="Cyt_P450"/>
</dbReference>
<dbReference type="Pfam" id="PF00067">
    <property type="entry name" value="p450"/>
    <property type="match status" value="1"/>
</dbReference>
<comment type="caution">
    <text evidence="5">The sequence shown here is derived from an EMBL/GenBank/DDBJ whole genome shotgun (WGS) entry which is preliminary data.</text>
</comment>
<dbReference type="InterPro" id="IPR050182">
    <property type="entry name" value="Cytochrome_P450_fam2"/>
</dbReference>
<dbReference type="GO" id="GO:0005737">
    <property type="term" value="C:cytoplasm"/>
    <property type="evidence" value="ECO:0007669"/>
    <property type="project" value="TreeGrafter"/>
</dbReference>
<dbReference type="GO" id="GO:0008395">
    <property type="term" value="F:steroid hydroxylase activity"/>
    <property type="evidence" value="ECO:0007669"/>
    <property type="project" value="TreeGrafter"/>
</dbReference>
<keyword evidence="6" id="KW-1185">Reference proteome</keyword>
<dbReference type="GO" id="GO:0016712">
    <property type="term" value="F:oxidoreductase activity, acting on paired donors, with incorporation or reduction of molecular oxygen, reduced flavin or flavoprotein as one donor, and incorporation of one atom of oxygen"/>
    <property type="evidence" value="ECO:0007669"/>
    <property type="project" value="TreeGrafter"/>
</dbReference>
<dbReference type="PRINTS" id="PR00463">
    <property type="entry name" value="EP450I"/>
</dbReference>
<dbReference type="GO" id="GO:0006082">
    <property type="term" value="P:organic acid metabolic process"/>
    <property type="evidence" value="ECO:0007669"/>
    <property type="project" value="TreeGrafter"/>
</dbReference>
<organism evidence="5 6">
    <name type="scientific">Hypsibius exemplaris</name>
    <name type="common">Freshwater tardigrade</name>
    <dbReference type="NCBI Taxonomy" id="2072580"/>
    <lineage>
        <taxon>Eukaryota</taxon>
        <taxon>Metazoa</taxon>
        <taxon>Ecdysozoa</taxon>
        <taxon>Tardigrada</taxon>
        <taxon>Eutardigrada</taxon>
        <taxon>Parachela</taxon>
        <taxon>Hypsibioidea</taxon>
        <taxon>Hypsibiidae</taxon>
        <taxon>Hypsibius</taxon>
    </lineage>
</organism>
<evidence type="ECO:0000256" key="2">
    <source>
        <dbReference type="ARBA" id="ARBA00022723"/>
    </source>
</evidence>
<proteinExistence type="inferred from homology"/>
<evidence type="ECO:0000256" key="1">
    <source>
        <dbReference type="ARBA" id="ARBA00010617"/>
    </source>
</evidence>
<protein>
    <submittedName>
        <fullName evidence="5">Cytochrome P450 2H2</fullName>
    </submittedName>
</protein>
<dbReference type="EMBL" id="MTYJ01000061">
    <property type="protein sequence ID" value="OQV17436.1"/>
    <property type="molecule type" value="Genomic_DNA"/>
</dbReference>
<dbReference type="Proteomes" id="UP000192578">
    <property type="component" value="Unassembled WGS sequence"/>
</dbReference>
<gene>
    <name evidence="5" type="ORF">BV898_08539</name>
</gene>